<feature type="transmembrane region" description="Helical" evidence="1">
    <location>
        <begin position="55"/>
        <end position="73"/>
    </location>
</feature>
<accession>A0A383D3Z9</accession>
<evidence type="ECO:0000313" key="2">
    <source>
        <dbReference type="EMBL" id="SVE38983.1"/>
    </source>
</evidence>
<feature type="non-terminal residue" evidence="2">
    <location>
        <position position="172"/>
    </location>
</feature>
<keyword evidence="1" id="KW-0472">Membrane</keyword>
<reference evidence="2" key="1">
    <citation type="submission" date="2018-05" db="EMBL/GenBank/DDBJ databases">
        <authorList>
            <person name="Lanie J.A."/>
            <person name="Ng W.-L."/>
            <person name="Kazmierczak K.M."/>
            <person name="Andrzejewski T.M."/>
            <person name="Davidsen T.M."/>
            <person name="Wayne K.J."/>
            <person name="Tettelin H."/>
            <person name="Glass J.I."/>
            <person name="Rusch D."/>
            <person name="Podicherti R."/>
            <person name="Tsui H.-C.T."/>
            <person name="Winkler M.E."/>
        </authorList>
    </citation>
    <scope>NUCLEOTIDE SEQUENCE</scope>
</reference>
<evidence type="ECO:0008006" key="3">
    <source>
        <dbReference type="Google" id="ProtNLM"/>
    </source>
</evidence>
<gene>
    <name evidence="2" type="ORF">METZ01_LOCUS491837</name>
</gene>
<dbReference type="AlphaFoldDB" id="A0A383D3Z9"/>
<feature type="transmembrane region" description="Helical" evidence="1">
    <location>
        <begin position="126"/>
        <end position="145"/>
    </location>
</feature>
<organism evidence="2">
    <name type="scientific">marine metagenome</name>
    <dbReference type="NCBI Taxonomy" id="408172"/>
    <lineage>
        <taxon>unclassified sequences</taxon>
        <taxon>metagenomes</taxon>
        <taxon>ecological metagenomes</taxon>
    </lineage>
</organism>
<keyword evidence="1" id="KW-1133">Transmembrane helix</keyword>
<protein>
    <recommendedName>
        <fullName evidence="3">NADPH-dependent FMN reductase-like domain-containing protein</fullName>
    </recommendedName>
</protein>
<keyword evidence="1" id="KW-0812">Transmembrane</keyword>
<dbReference type="SUPFAM" id="SSF53756">
    <property type="entry name" value="UDP-Glycosyltransferase/glycogen phosphorylase"/>
    <property type="match status" value="1"/>
</dbReference>
<proteinExistence type="predicted"/>
<dbReference type="EMBL" id="UINC01213969">
    <property type="protein sequence ID" value="SVE38983.1"/>
    <property type="molecule type" value="Genomic_DNA"/>
</dbReference>
<evidence type="ECO:0000256" key="1">
    <source>
        <dbReference type="SAM" id="Phobius"/>
    </source>
</evidence>
<sequence>MLKKILLIGSLTKHEAHGVSLGFESLIDGFKLTNCDVRVIDTKGFHDSKKIGSFVFGRAMISLKCVLIAWGTIPSRQSIYMTISLSRFGFIRDMLVIWAAWLMRKRIVLHLKGGGYKIFYSQQSKWLQYVIAVTLSLSTHIVVLGDLLREQFDFVSGINDKLKVVPNGLTKD</sequence>
<feature type="transmembrane region" description="Helical" evidence="1">
    <location>
        <begin position="79"/>
        <end position="102"/>
    </location>
</feature>
<name>A0A383D3Z9_9ZZZZ</name>